<name>A0AAV8Y530_9CUCU</name>
<evidence type="ECO:0000256" key="3">
    <source>
        <dbReference type="ARBA" id="ARBA00022692"/>
    </source>
</evidence>
<evidence type="ECO:0000256" key="2">
    <source>
        <dbReference type="ARBA" id="ARBA00022475"/>
    </source>
</evidence>
<dbReference type="GO" id="GO:0005886">
    <property type="term" value="C:plasma membrane"/>
    <property type="evidence" value="ECO:0007669"/>
    <property type="project" value="UniProtKB-SubCell"/>
</dbReference>
<keyword evidence="10" id="KW-0325">Glycoprotein</keyword>
<dbReference type="FunFam" id="2.60.40.60:FF:000005">
    <property type="entry name" value="Protocadherin 9"/>
    <property type="match status" value="1"/>
</dbReference>
<keyword evidence="2" id="KW-1003">Cell membrane</keyword>
<organism evidence="13 14">
    <name type="scientific">Aromia moschata</name>
    <dbReference type="NCBI Taxonomy" id="1265417"/>
    <lineage>
        <taxon>Eukaryota</taxon>
        <taxon>Metazoa</taxon>
        <taxon>Ecdysozoa</taxon>
        <taxon>Arthropoda</taxon>
        <taxon>Hexapoda</taxon>
        <taxon>Insecta</taxon>
        <taxon>Pterygota</taxon>
        <taxon>Neoptera</taxon>
        <taxon>Endopterygota</taxon>
        <taxon>Coleoptera</taxon>
        <taxon>Polyphaga</taxon>
        <taxon>Cucujiformia</taxon>
        <taxon>Chrysomeloidea</taxon>
        <taxon>Cerambycidae</taxon>
        <taxon>Cerambycinae</taxon>
        <taxon>Callichromatini</taxon>
        <taxon>Aromia</taxon>
    </lineage>
</organism>
<dbReference type="GO" id="GO:0005509">
    <property type="term" value="F:calcium ion binding"/>
    <property type="evidence" value="ECO:0007669"/>
    <property type="project" value="UniProtKB-UniRule"/>
</dbReference>
<dbReference type="PROSITE" id="PS50268">
    <property type="entry name" value="CADHERIN_2"/>
    <property type="match status" value="10"/>
</dbReference>
<dbReference type="InterPro" id="IPR020894">
    <property type="entry name" value="Cadherin_CS"/>
</dbReference>
<feature type="domain" description="Cadherin" evidence="12">
    <location>
        <begin position="541"/>
        <end position="648"/>
    </location>
</feature>
<evidence type="ECO:0000256" key="6">
    <source>
        <dbReference type="ARBA" id="ARBA00022837"/>
    </source>
</evidence>
<evidence type="ECO:0000313" key="13">
    <source>
        <dbReference type="EMBL" id="KAJ8945983.1"/>
    </source>
</evidence>
<feature type="domain" description="Cadherin" evidence="12">
    <location>
        <begin position="89"/>
        <end position="198"/>
    </location>
</feature>
<keyword evidence="5" id="KW-0677">Repeat</keyword>
<feature type="domain" description="Cadherin" evidence="12">
    <location>
        <begin position="812"/>
        <end position="919"/>
    </location>
</feature>
<keyword evidence="9" id="KW-0472">Membrane</keyword>
<feature type="domain" description="Cadherin" evidence="12">
    <location>
        <begin position="10"/>
        <end position="88"/>
    </location>
</feature>
<accession>A0AAV8Y530</accession>
<evidence type="ECO:0000256" key="7">
    <source>
        <dbReference type="ARBA" id="ARBA00022889"/>
    </source>
</evidence>
<dbReference type="GO" id="GO:0009653">
    <property type="term" value="P:anatomical structure morphogenesis"/>
    <property type="evidence" value="ECO:0007669"/>
    <property type="project" value="UniProtKB-ARBA"/>
</dbReference>
<dbReference type="SMART" id="SM00112">
    <property type="entry name" value="CA"/>
    <property type="match status" value="10"/>
</dbReference>
<evidence type="ECO:0000256" key="8">
    <source>
        <dbReference type="ARBA" id="ARBA00022989"/>
    </source>
</evidence>
<dbReference type="FunFam" id="2.60.40.60:FF:000020">
    <property type="entry name" value="Dachsous cadherin-related 1b"/>
    <property type="match status" value="1"/>
</dbReference>
<keyword evidence="8" id="KW-1133">Transmembrane helix</keyword>
<gene>
    <name evidence="13" type="ORF">NQ318_017099</name>
</gene>
<comment type="subcellular location">
    <subcellularLocation>
        <location evidence="1">Cell membrane</location>
        <topology evidence="1">Single-pass type I membrane protein</topology>
    </subcellularLocation>
</comment>
<keyword evidence="3" id="KW-0812">Transmembrane</keyword>
<evidence type="ECO:0000256" key="11">
    <source>
        <dbReference type="PROSITE-ProRule" id="PRU00043"/>
    </source>
</evidence>
<dbReference type="InterPro" id="IPR002126">
    <property type="entry name" value="Cadherin-like_dom"/>
</dbReference>
<dbReference type="PANTHER" id="PTHR24026">
    <property type="entry name" value="FAT ATYPICAL CADHERIN-RELATED"/>
    <property type="match status" value="1"/>
</dbReference>
<evidence type="ECO:0000256" key="5">
    <source>
        <dbReference type="ARBA" id="ARBA00022737"/>
    </source>
</evidence>
<evidence type="ECO:0000259" key="12">
    <source>
        <dbReference type="PROSITE" id="PS50268"/>
    </source>
</evidence>
<dbReference type="GO" id="GO:0060429">
    <property type="term" value="P:epithelium development"/>
    <property type="evidence" value="ECO:0007669"/>
    <property type="project" value="UniProtKB-ARBA"/>
</dbReference>
<dbReference type="SUPFAM" id="SSF49313">
    <property type="entry name" value="Cadherin-like"/>
    <property type="match status" value="10"/>
</dbReference>
<dbReference type="PROSITE" id="PS00232">
    <property type="entry name" value="CADHERIN_1"/>
    <property type="match status" value="5"/>
</dbReference>
<dbReference type="Gene3D" id="2.60.40.60">
    <property type="entry name" value="Cadherins"/>
    <property type="match status" value="10"/>
</dbReference>
<dbReference type="PRINTS" id="PR00205">
    <property type="entry name" value="CADHERIN"/>
</dbReference>
<evidence type="ECO:0000256" key="4">
    <source>
        <dbReference type="ARBA" id="ARBA00022729"/>
    </source>
</evidence>
<keyword evidence="14" id="KW-1185">Reference proteome</keyword>
<reference evidence="13" key="1">
    <citation type="journal article" date="2023" name="Insect Mol. Biol.">
        <title>Genome sequencing provides insights into the evolution of gene families encoding plant cell wall-degrading enzymes in longhorned beetles.</title>
        <authorList>
            <person name="Shin N.R."/>
            <person name="Okamura Y."/>
            <person name="Kirsch R."/>
            <person name="Pauchet Y."/>
        </authorList>
    </citation>
    <scope>NUCLEOTIDE SEQUENCE</scope>
    <source>
        <strain evidence="13">AMC_N1</strain>
    </source>
</reference>
<dbReference type="AlphaFoldDB" id="A0AAV8Y530"/>
<evidence type="ECO:0000256" key="9">
    <source>
        <dbReference type="ARBA" id="ARBA00023136"/>
    </source>
</evidence>
<keyword evidence="6 11" id="KW-0106">Calcium</keyword>
<dbReference type="PANTHER" id="PTHR24026:SF133">
    <property type="entry name" value="CADHERIN-RELATED FAMILY MEMBER 2"/>
    <property type="match status" value="1"/>
</dbReference>
<evidence type="ECO:0000313" key="14">
    <source>
        <dbReference type="Proteomes" id="UP001162162"/>
    </source>
</evidence>
<dbReference type="FunFam" id="2.60.40.60:FF:000015">
    <property type="entry name" value="FAT atypical cadherin 1"/>
    <property type="match status" value="1"/>
</dbReference>
<feature type="domain" description="Cadherin" evidence="12">
    <location>
        <begin position="416"/>
        <end position="540"/>
    </location>
</feature>
<feature type="domain" description="Cadherin" evidence="12">
    <location>
        <begin position="942"/>
        <end position="1054"/>
    </location>
</feature>
<comment type="caution">
    <text evidence="13">The sequence shown here is derived from an EMBL/GenBank/DDBJ whole genome shotgun (WGS) entry which is preliminary data.</text>
</comment>
<dbReference type="Proteomes" id="UP001162162">
    <property type="component" value="Unassembled WGS sequence"/>
</dbReference>
<protein>
    <recommendedName>
        <fullName evidence="12">Cadherin domain-containing protein</fullName>
    </recommendedName>
</protein>
<keyword evidence="7" id="KW-0130">Cell adhesion</keyword>
<dbReference type="CDD" id="cd11304">
    <property type="entry name" value="Cadherin_repeat"/>
    <property type="match status" value="10"/>
</dbReference>
<dbReference type="EMBL" id="JAPWTK010000201">
    <property type="protein sequence ID" value="KAJ8945983.1"/>
    <property type="molecule type" value="Genomic_DNA"/>
</dbReference>
<dbReference type="InterPro" id="IPR015919">
    <property type="entry name" value="Cadherin-like_sf"/>
</dbReference>
<proteinExistence type="predicted"/>
<sequence>MRSIKTFAIDAPIRYDIIAGNERHLFSLDHVNGSLFLEREIDLDAERSLPGNTFVLQIQASQMDNPLKAGVARVEVEIMDLNDNLPEFEVDFYNISIVENLPNGFSVLQIIATDQDQGDNAEFSYQLEDKSGAFTLDSRTGWLTVRDQTVLDREKRSTISMRVYAKEKAPSMVTSKLDASSVNIEVTLLDANDNNPTFIPNNLYDFMTTTNAQRGDLVGQLHAIDPDLGRNGLVTYTVQKAANSSTLFEVDPRTGQITVAIDVLEPGKHLLFVEASDQPINLSEKKSSKENLLLHIAVGCKTSEKRSSLAVVTVESKMQAKIMVVSGNKSRPDFLGAPYQFWVGSNVDVGTSVGQIRITDKDNDKILYDLLHSYHEGVPFAVEEKSGTITVVDELKKYNRQNYDFEAVVTNDKDMTLITNVTIHVVDPTDEKTVLMKTGTTPIEFHVKENQPNVLIGKLGFKNNITENIKFTIANQKDVTDHISITSDGTLYTQRPLDRETRDVYRLTIIAEYVKGTMLGTGIYQVTVIVDDENDNRPVFERDSYEGRIAENCKSGTEVDLNYPVHVSDRDSGDNGQFTVSIFGNGSEHFRLDRNLGKIQFISADNPLDRERTSVYNLRLVAKDKGGLYSEAKLTIQIEDENDNAPVFTQIYVYVDKGVEVLEYDTLGNRIGQFEKLQNGTSGLYVLSQNYTKSRSPKEKRSPLISLPEDIAVGSSVIKLTAEDRDEGDNAIVKYEMISETYIPNESSTEPFHLIQYFMVQSIAGEVVVARTLPPESEFRLNISATDKGGLKDHISVRVVIMDVNNHPPVFKKSWYNFDTEEASYSRKILGRIEATDSDCGSNANITYSIKTVNQTSIPFAVSPSTGLLSVNGLLDRETQAKYSFVVMAKDNPKSGRSLSSSVNVEVNVLDVNDNAPVFYGYDDLVPNPEANTFSNHNYQEKFPVYYATAAENSLIGTPITRVFANDSDFTGNGNGLILFDIPYKKNRQNLFAIDSKEGIVTTIGKLDYESEKLHNVTVIASDLGSPSLSSTAILTVTVIDVPEDLKSIEHPLFVHRYYEVEVEENVPVPLRILTLNVTEPYKSHKLRYSIIGDRSSDTKRVFRIDPRNGSLFIMESPDREKKDLYELIIRLDQYKVGRDMAVMVYPVTNERLGNLGLNEVKVVVRVTDVNDNEPKFSVTGRPIVAAIPATANYGYQVVRLQVSCRGITRLMNHH</sequence>
<dbReference type="Pfam" id="PF00028">
    <property type="entry name" value="Cadherin"/>
    <property type="match status" value="8"/>
</dbReference>
<feature type="domain" description="Cadherin" evidence="12">
    <location>
        <begin position="200"/>
        <end position="334"/>
    </location>
</feature>
<keyword evidence="4" id="KW-0732">Signal</keyword>
<feature type="domain" description="Cadherin" evidence="12">
    <location>
        <begin position="335"/>
        <end position="411"/>
    </location>
</feature>
<evidence type="ECO:0000256" key="1">
    <source>
        <dbReference type="ARBA" id="ARBA00004251"/>
    </source>
</evidence>
<dbReference type="FunFam" id="2.60.40.60:FF:000266">
    <property type="entry name" value="Cadherin 23"/>
    <property type="match status" value="1"/>
</dbReference>
<dbReference type="GO" id="GO:0007156">
    <property type="term" value="P:homophilic cell adhesion via plasma membrane adhesion molecules"/>
    <property type="evidence" value="ECO:0007669"/>
    <property type="project" value="InterPro"/>
</dbReference>
<feature type="domain" description="Cadherin" evidence="12">
    <location>
        <begin position="1055"/>
        <end position="1177"/>
    </location>
</feature>
<evidence type="ECO:0000256" key="10">
    <source>
        <dbReference type="ARBA" id="ARBA00023180"/>
    </source>
</evidence>
<feature type="domain" description="Cadherin" evidence="12">
    <location>
        <begin position="699"/>
        <end position="811"/>
    </location>
</feature>